<evidence type="ECO:0000313" key="4">
    <source>
        <dbReference type="Proteomes" id="UP001140510"/>
    </source>
</evidence>
<protein>
    <submittedName>
        <fullName evidence="3">Uncharacterized protein</fullName>
    </submittedName>
</protein>
<feature type="compositionally biased region" description="Basic and acidic residues" evidence="2">
    <location>
        <begin position="138"/>
        <end position="147"/>
    </location>
</feature>
<feature type="coiled-coil region" evidence="1">
    <location>
        <begin position="686"/>
        <end position="737"/>
    </location>
</feature>
<keyword evidence="1" id="KW-0175">Coiled coil</keyword>
<dbReference type="AlphaFoldDB" id="A0A9W8Z5Y3"/>
<feature type="region of interest" description="Disordered" evidence="2">
    <location>
        <begin position="92"/>
        <end position="163"/>
    </location>
</feature>
<organism evidence="3 4">
    <name type="scientific">Didymella pomorum</name>
    <dbReference type="NCBI Taxonomy" id="749634"/>
    <lineage>
        <taxon>Eukaryota</taxon>
        <taxon>Fungi</taxon>
        <taxon>Dikarya</taxon>
        <taxon>Ascomycota</taxon>
        <taxon>Pezizomycotina</taxon>
        <taxon>Dothideomycetes</taxon>
        <taxon>Pleosporomycetidae</taxon>
        <taxon>Pleosporales</taxon>
        <taxon>Pleosporineae</taxon>
        <taxon>Didymellaceae</taxon>
        <taxon>Didymella</taxon>
    </lineage>
</organism>
<feature type="region of interest" description="Disordered" evidence="2">
    <location>
        <begin position="1109"/>
        <end position="1131"/>
    </location>
</feature>
<proteinExistence type="predicted"/>
<feature type="compositionally biased region" description="Low complexity" evidence="2">
    <location>
        <begin position="940"/>
        <end position="954"/>
    </location>
</feature>
<sequence>MHNVSYEIMKQPCEQDASRHQDRDNTSRPDGITDQEWAQLQRYRRWRKILQEHPYKGLFGASEDMLRGKGLTDWEWVYKTFPKWMLQEMDPQEPVNDRNGVNKNHQRWRCGDRSETSFQAAKEPSAERKPTFPQPDIRTTHYERDEFGIVSPSDLRRPSEVSHVKVVGKLDKRDTVESIETTNTRDDSQTAKQEVLESDAGQQGTHQAQSPVTPEATGTAANEASKRESSFIDAFFANESKLHDRDLGNSKSWRQTALQRRATSNVLTHPRTGTYQVKKLDAPATDTTPALARETFVIPSSQALVDNYPYPRPTVTKDSTIGEGKPQSPAKQVNLSMLDPREFVQKASELDVKPGSTLSTLAKLESLPEDDIDFLSAEEIRAAMGRRKSGIKSNEERMQERQKLETGYATAEPKALNDVVEGHVLNNYHVRRTLQELERAKAEQTSSQSEPVHIESSIDRMRRWIEEGGTSLAKHFWQDPIEAGAPSEADMQFSKQMAGLGKSRRAREHISDDLENDLPMSKGLLERLKSDENKVEHAAYLLRTPRKIVHGTEISKNLRTIRERRLRNTYERTEKQFEAACQALRDLDAEVVEKATNAFKRRLGIASRVLHKNHTLTRMLTWSAQARLDEPDLERSKAELYSEILTRLATLRDTQLALARLMDHAIQIYGVSLKPADEALSRAASKSETEAAEEKEKEEAVAAEKAGAKFLADTAVAARLADEVESQKAAMKGLSDDGYARSPKQTPRETFEDKNPLAHSLFRPFYLQFESLGKKTEGEDAEEKLKDAFKKKMGDRTLVQEVRSVYEDTYGPITVEHRQVPQNAESATAEANETKTFGMPKEDLISRTATTVHEELLARTVSAGEPPIAQPEAQEAEAALGSTMSPAAIEATMLETSSLPIIKEDFAPSVTRRATTSSNTAIEATLLETSSAPIIGNIQAASTSNEEATASPSAADKESSIRSTSAIDLPTQYTILVHDPQTDALSITTSTSGPPRNTSPALPIHQALSSLKAPAKFIPYISPGLEIVTAKRHMLVLRDSLDESSSTRGFETISTQPPTEAAAELLSSEVNPIDGMTRLSPTGYSGVEQNREQMERDFEERRKAAAATEAVRSKWSRQQTRDEDIPRKKKRGSVGGVFKTAIWASAVCYIVGVTAEVLR</sequence>
<name>A0A9W8Z5Y3_9PLEO</name>
<comment type="caution">
    <text evidence="3">The sequence shown here is derived from an EMBL/GenBank/DDBJ whole genome shotgun (WGS) entry which is preliminary data.</text>
</comment>
<feature type="region of interest" description="Disordered" evidence="2">
    <location>
        <begin position="12"/>
        <end position="34"/>
    </location>
</feature>
<dbReference type="Proteomes" id="UP001140510">
    <property type="component" value="Unassembled WGS sequence"/>
</dbReference>
<evidence type="ECO:0000313" key="3">
    <source>
        <dbReference type="EMBL" id="KAJ4399790.1"/>
    </source>
</evidence>
<keyword evidence="4" id="KW-1185">Reference proteome</keyword>
<gene>
    <name evidence="3" type="ORF">N0V91_009154</name>
</gene>
<evidence type="ECO:0000256" key="2">
    <source>
        <dbReference type="SAM" id="MobiDB-lite"/>
    </source>
</evidence>
<dbReference type="OrthoDB" id="3946750at2759"/>
<feature type="compositionally biased region" description="Polar residues" evidence="2">
    <location>
        <begin position="200"/>
        <end position="212"/>
    </location>
</feature>
<reference evidence="3" key="1">
    <citation type="submission" date="2022-10" db="EMBL/GenBank/DDBJ databases">
        <title>Tapping the CABI collections for fungal endophytes: first genome assemblies for Collariella, Neodidymelliopsis, Ascochyta clinopodiicola, Didymella pomorum, Didymosphaeria variabile, Neocosmospora piperis and Neocucurbitaria cava.</title>
        <authorList>
            <person name="Hill R."/>
        </authorList>
    </citation>
    <scope>NUCLEOTIDE SEQUENCE</scope>
    <source>
        <strain evidence="3">IMI 355091</strain>
    </source>
</reference>
<feature type="region of interest" description="Disordered" evidence="2">
    <location>
        <begin position="177"/>
        <end position="226"/>
    </location>
</feature>
<feature type="compositionally biased region" description="Basic and acidic residues" evidence="2">
    <location>
        <begin position="154"/>
        <end position="163"/>
    </location>
</feature>
<accession>A0A9W8Z5Y3</accession>
<feature type="compositionally biased region" description="Basic and acidic residues" evidence="2">
    <location>
        <begin position="16"/>
        <end position="27"/>
    </location>
</feature>
<feature type="region of interest" description="Disordered" evidence="2">
    <location>
        <begin position="940"/>
        <end position="962"/>
    </location>
</feature>
<dbReference type="EMBL" id="JAPEVA010000100">
    <property type="protein sequence ID" value="KAJ4399790.1"/>
    <property type="molecule type" value="Genomic_DNA"/>
</dbReference>
<evidence type="ECO:0000256" key="1">
    <source>
        <dbReference type="SAM" id="Coils"/>
    </source>
</evidence>